<evidence type="ECO:0000313" key="1">
    <source>
        <dbReference type="EMBL" id="CAF2158167.1"/>
    </source>
</evidence>
<comment type="caution">
    <text evidence="2">The sequence shown here is derived from an EMBL/GenBank/DDBJ whole genome shotgun (WGS) entry which is preliminary data.</text>
</comment>
<dbReference type="Proteomes" id="UP000663866">
    <property type="component" value="Unassembled WGS sequence"/>
</dbReference>
<dbReference type="EMBL" id="CAJOBG010006340">
    <property type="protein sequence ID" value="CAF4183979.1"/>
    <property type="molecule type" value="Genomic_DNA"/>
</dbReference>
<accession>A0A820A759</accession>
<organism evidence="2 3">
    <name type="scientific">Rotaria magnacalcarata</name>
    <dbReference type="NCBI Taxonomy" id="392030"/>
    <lineage>
        <taxon>Eukaryota</taxon>
        <taxon>Metazoa</taxon>
        <taxon>Spiralia</taxon>
        <taxon>Gnathifera</taxon>
        <taxon>Rotifera</taxon>
        <taxon>Eurotatoria</taxon>
        <taxon>Bdelloidea</taxon>
        <taxon>Philodinida</taxon>
        <taxon>Philodinidae</taxon>
        <taxon>Rotaria</taxon>
    </lineage>
</organism>
<evidence type="ECO:0000313" key="2">
    <source>
        <dbReference type="EMBL" id="CAF4183979.1"/>
    </source>
</evidence>
<dbReference type="EMBL" id="CAJNRF010014588">
    <property type="protein sequence ID" value="CAF2158167.1"/>
    <property type="molecule type" value="Genomic_DNA"/>
</dbReference>
<proteinExistence type="predicted"/>
<gene>
    <name evidence="2" type="ORF">OVN521_LOCUS25446</name>
    <name evidence="1" type="ORF">WKI299_LOCUS31803</name>
</gene>
<dbReference type="AlphaFoldDB" id="A0A820A759"/>
<sequence>MHDKAHSSIFEIPLKYYQVPSSTSQVPSSTNDVPSKSLEVLSSTIKNQEYGYNGDGYSPAYRNTVIDLNTITAGMVKLPLINSISVKHLRSAPKNFLISC</sequence>
<dbReference type="Proteomes" id="UP000663856">
    <property type="component" value="Unassembled WGS sequence"/>
</dbReference>
<keyword evidence="3" id="KW-1185">Reference proteome</keyword>
<name>A0A820A759_9BILA</name>
<reference evidence="2" key="1">
    <citation type="submission" date="2021-02" db="EMBL/GenBank/DDBJ databases">
        <authorList>
            <person name="Nowell W R."/>
        </authorList>
    </citation>
    <scope>NUCLEOTIDE SEQUENCE</scope>
</reference>
<evidence type="ECO:0000313" key="3">
    <source>
        <dbReference type="Proteomes" id="UP000663866"/>
    </source>
</evidence>
<protein>
    <submittedName>
        <fullName evidence="2">Uncharacterized protein</fullName>
    </submittedName>
</protein>